<reference evidence="3" key="1">
    <citation type="submission" date="2018-05" db="EMBL/GenBank/DDBJ databases">
        <title>Draft genome of Mucuna pruriens seed.</title>
        <authorList>
            <person name="Nnadi N.E."/>
            <person name="Vos R."/>
            <person name="Hasami M.H."/>
            <person name="Devisetty U.K."/>
            <person name="Aguiy J.C."/>
        </authorList>
    </citation>
    <scope>NUCLEOTIDE SEQUENCE [LARGE SCALE GENOMIC DNA]</scope>
    <source>
        <strain evidence="3">JCA_2017</strain>
    </source>
</reference>
<gene>
    <name evidence="3" type="ORF">CR513_41593</name>
</gene>
<evidence type="ECO:0000256" key="2">
    <source>
        <dbReference type="SAM" id="MobiDB-lite"/>
    </source>
</evidence>
<sequence>MSWGINPWWLKYEQRRQEVQKSTTEEASSANDSNSVPINDNDIYLEIVGGKNKKGNVYGLGSLTNKFVHSTCIPTNRIDMPMVQQMEDMRQTIDKLNNELKEKTAKEKSLEEKVVQLLNNHEEQSEQIRQQNQQMQLILQHLQLKSLMPPPTAPDNSDGHGDNA</sequence>
<protein>
    <submittedName>
        <fullName evidence="3">Uncharacterized protein</fullName>
    </submittedName>
</protein>
<accession>A0A371FIN7</accession>
<dbReference type="EMBL" id="QJKJ01008949">
    <property type="protein sequence ID" value="RDX78166.1"/>
    <property type="molecule type" value="Genomic_DNA"/>
</dbReference>
<evidence type="ECO:0000313" key="3">
    <source>
        <dbReference type="EMBL" id="RDX78166.1"/>
    </source>
</evidence>
<dbReference type="AlphaFoldDB" id="A0A371FIN7"/>
<proteinExistence type="predicted"/>
<organism evidence="3 4">
    <name type="scientific">Mucuna pruriens</name>
    <name type="common">Velvet bean</name>
    <name type="synonym">Dolichos pruriens</name>
    <dbReference type="NCBI Taxonomy" id="157652"/>
    <lineage>
        <taxon>Eukaryota</taxon>
        <taxon>Viridiplantae</taxon>
        <taxon>Streptophyta</taxon>
        <taxon>Embryophyta</taxon>
        <taxon>Tracheophyta</taxon>
        <taxon>Spermatophyta</taxon>
        <taxon>Magnoliopsida</taxon>
        <taxon>eudicotyledons</taxon>
        <taxon>Gunneridae</taxon>
        <taxon>Pentapetalae</taxon>
        <taxon>rosids</taxon>
        <taxon>fabids</taxon>
        <taxon>Fabales</taxon>
        <taxon>Fabaceae</taxon>
        <taxon>Papilionoideae</taxon>
        <taxon>50 kb inversion clade</taxon>
        <taxon>NPAAA clade</taxon>
        <taxon>indigoferoid/millettioid clade</taxon>
        <taxon>Phaseoleae</taxon>
        <taxon>Mucuna</taxon>
    </lineage>
</organism>
<dbReference type="Pfam" id="PF03004">
    <property type="entry name" value="Transposase_24"/>
    <property type="match status" value="1"/>
</dbReference>
<dbReference type="Proteomes" id="UP000257109">
    <property type="component" value="Unassembled WGS sequence"/>
</dbReference>
<feature type="coiled-coil region" evidence="1">
    <location>
        <begin position="83"/>
        <end position="145"/>
    </location>
</feature>
<comment type="caution">
    <text evidence="3">The sequence shown here is derived from an EMBL/GenBank/DDBJ whole genome shotgun (WGS) entry which is preliminary data.</text>
</comment>
<keyword evidence="1" id="KW-0175">Coiled coil</keyword>
<feature type="non-terminal residue" evidence="3">
    <location>
        <position position="1"/>
    </location>
</feature>
<name>A0A371FIN7_MUCPR</name>
<feature type="region of interest" description="Disordered" evidence="2">
    <location>
        <begin position="145"/>
        <end position="164"/>
    </location>
</feature>
<evidence type="ECO:0000313" key="4">
    <source>
        <dbReference type="Proteomes" id="UP000257109"/>
    </source>
</evidence>
<keyword evidence="4" id="KW-1185">Reference proteome</keyword>
<dbReference type="InterPro" id="IPR004252">
    <property type="entry name" value="Probable_transposase_24"/>
</dbReference>
<evidence type="ECO:0000256" key="1">
    <source>
        <dbReference type="SAM" id="Coils"/>
    </source>
</evidence>